<accession>A0A5B9FVL8</accession>
<evidence type="ECO:0000313" key="2">
    <source>
        <dbReference type="EMBL" id="QEE50955.1"/>
    </source>
</evidence>
<feature type="transmembrane region" description="Helical" evidence="1">
    <location>
        <begin position="77"/>
        <end position="95"/>
    </location>
</feature>
<name>A0A5B9FVL8_9FLAO</name>
<gene>
    <name evidence="2" type="ORF">FUA48_15630</name>
</gene>
<keyword evidence="1" id="KW-0472">Membrane</keyword>
<proteinExistence type="predicted"/>
<sequence>MRKTVVTILVFFIIAFSLFFAWLAFTPVDYVTSVIPGWHTVVTPPGFFLSFFIIPWIVFTVLIYVWAAVKKWPLNKLLIIIHVLLSIPLLIVYIYDSNINLDFSSDNIEFVFKSFFLAAIAFMIGQIFFMLQLITTYKKLKARLL</sequence>
<dbReference type="KEGG" id="fak:FUA48_15630"/>
<evidence type="ECO:0000313" key="3">
    <source>
        <dbReference type="Proteomes" id="UP000321222"/>
    </source>
</evidence>
<evidence type="ECO:0008006" key="4">
    <source>
        <dbReference type="Google" id="ProtNLM"/>
    </source>
</evidence>
<protein>
    <recommendedName>
        <fullName evidence="4">DUF2569 domain-containing protein</fullName>
    </recommendedName>
</protein>
<feature type="transmembrane region" description="Helical" evidence="1">
    <location>
        <begin position="5"/>
        <end position="25"/>
    </location>
</feature>
<dbReference type="EMBL" id="CP042831">
    <property type="protein sequence ID" value="QEE50955.1"/>
    <property type="molecule type" value="Genomic_DNA"/>
</dbReference>
<feature type="transmembrane region" description="Helical" evidence="1">
    <location>
        <begin position="45"/>
        <end position="65"/>
    </location>
</feature>
<evidence type="ECO:0000256" key="1">
    <source>
        <dbReference type="SAM" id="Phobius"/>
    </source>
</evidence>
<dbReference type="AlphaFoldDB" id="A0A5B9FVL8"/>
<dbReference type="RefSeq" id="WP_147584391.1">
    <property type="nucleotide sequence ID" value="NZ_CP042831.1"/>
</dbReference>
<keyword evidence="1" id="KW-0812">Transmembrane</keyword>
<reference evidence="2 3" key="1">
    <citation type="submission" date="2019-08" db="EMBL/GenBank/DDBJ databases">
        <title>Flavobacterium alkalisoli sp. nov., isolated from rhizosphere soil of Suaeda salsa.</title>
        <authorList>
            <person name="Sun J.-Q."/>
            <person name="Xu L."/>
        </authorList>
    </citation>
    <scope>NUCLEOTIDE SEQUENCE [LARGE SCALE GENOMIC DNA]</scope>
    <source>
        <strain evidence="2 3">XS-5</strain>
    </source>
</reference>
<keyword evidence="3" id="KW-1185">Reference proteome</keyword>
<keyword evidence="1" id="KW-1133">Transmembrane helix</keyword>
<dbReference type="Proteomes" id="UP000321222">
    <property type="component" value="Chromosome"/>
</dbReference>
<feature type="transmembrane region" description="Helical" evidence="1">
    <location>
        <begin position="115"/>
        <end position="134"/>
    </location>
</feature>
<dbReference type="OrthoDB" id="1366619at2"/>
<organism evidence="2 3">
    <name type="scientific">Flavobacterium alkalisoli</name>
    <dbReference type="NCBI Taxonomy" id="2602769"/>
    <lineage>
        <taxon>Bacteria</taxon>
        <taxon>Pseudomonadati</taxon>
        <taxon>Bacteroidota</taxon>
        <taxon>Flavobacteriia</taxon>
        <taxon>Flavobacteriales</taxon>
        <taxon>Flavobacteriaceae</taxon>
        <taxon>Flavobacterium</taxon>
    </lineage>
</organism>